<dbReference type="InterPro" id="IPR010980">
    <property type="entry name" value="Cyt_c/b562"/>
</dbReference>
<sequence>MNTFFIKRNKNKLTPYILLLLGFTLPFGVIATDLKSKQVIRSEIKERKAAFSLMQRYYARLQGAIEQVPLTQVNQSLLADARSLLFMSQEVQKMFQTDVAKNEFRSKAKDGIWDNLAAFNHEMNDYVARTALLLNKLENNNTTSFKQDVSDLGQTCKSCHKQYKN</sequence>
<dbReference type="InterPro" id="IPR002321">
    <property type="entry name" value="Cyt_c_II"/>
</dbReference>
<accession>A0ABV1RN73</accession>
<evidence type="ECO:0000313" key="1">
    <source>
        <dbReference type="EMBL" id="MER2494380.1"/>
    </source>
</evidence>
<dbReference type="Gene3D" id="1.20.120.10">
    <property type="entry name" value="Cytochrome c/b562"/>
    <property type="match status" value="1"/>
</dbReference>
<organism evidence="1 2">
    <name type="scientific">Catenovulum sediminis</name>
    <dbReference type="NCBI Taxonomy" id="1740262"/>
    <lineage>
        <taxon>Bacteria</taxon>
        <taxon>Pseudomonadati</taxon>
        <taxon>Pseudomonadota</taxon>
        <taxon>Gammaproteobacteria</taxon>
        <taxon>Alteromonadales</taxon>
        <taxon>Alteromonadaceae</taxon>
        <taxon>Catenovulum</taxon>
    </lineage>
</organism>
<proteinExistence type="predicted"/>
<dbReference type="Pfam" id="PF01322">
    <property type="entry name" value="Cytochrom_C_2"/>
    <property type="match status" value="1"/>
</dbReference>
<comment type="caution">
    <text evidence="1">The sequence shown here is derived from an EMBL/GenBank/DDBJ whole genome shotgun (WGS) entry which is preliminary data.</text>
</comment>
<dbReference type="SUPFAM" id="SSF47175">
    <property type="entry name" value="Cytochromes"/>
    <property type="match status" value="1"/>
</dbReference>
<gene>
    <name evidence="1" type="ORF">ABS311_21100</name>
</gene>
<evidence type="ECO:0000313" key="2">
    <source>
        <dbReference type="Proteomes" id="UP001467690"/>
    </source>
</evidence>
<dbReference type="EMBL" id="JBELOE010000296">
    <property type="protein sequence ID" value="MER2494380.1"/>
    <property type="molecule type" value="Genomic_DNA"/>
</dbReference>
<keyword evidence="2" id="KW-1185">Reference proteome</keyword>
<dbReference type="Proteomes" id="UP001467690">
    <property type="component" value="Unassembled WGS sequence"/>
</dbReference>
<reference evidence="1 2" key="1">
    <citation type="submission" date="2024-06" db="EMBL/GenBank/DDBJ databases">
        <authorList>
            <person name="Chen R.Y."/>
        </authorList>
    </citation>
    <scope>NUCLEOTIDE SEQUENCE [LARGE SCALE GENOMIC DNA]</scope>
    <source>
        <strain evidence="1 2">D2</strain>
    </source>
</reference>
<protein>
    <submittedName>
        <fullName evidence="1">Cytochrome c</fullName>
    </submittedName>
</protein>
<dbReference type="RefSeq" id="WP_350403420.1">
    <property type="nucleotide sequence ID" value="NZ_JBELOE010000296.1"/>
</dbReference>
<dbReference type="PROSITE" id="PS51009">
    <property type="entry name" value="CYTCII"/>
    <property type="match status" value="1"/>
</dbReference>
<name>A0ABV1RN73_9ALTE</name>